<organism evidence="2 3">
    <name type="scientific">Arctia plantaginis</name>
    <name type="common">Wood tiger moth</name>
    <name type="synonym">Phalaena plantaginis</name>
    <dbReference type="NCBI Taxonomy" id="874455"/>
    <lineage>
        <taxon>Eukaryota</taxon>
        <taxon>Metazoa</taxon>
        <taxon>Ecdysozoa</taxon>
        <taxon>Arthropoda</taxon>
        <taxon>Hexapoda</taxon>
        <taxon>Insecta</taxon>
        <taxon>Pterygota</taxon>
        <taxon>Neoptera</taxon>
        <taxon>Endopterygota</taxon>
        <taxon>Lepidoptera</taxon>
        <taxon>Glossata</taxon>
        <taxon>Ditrysia</taxon>
        <taxon>Noctuoidea</taxon>
        <taxon>Erebidae</taxon>
        <taxon>Arctiinae</taxon>
        <taxon>Arctia</taxon>
    </lineage>
</organism>
<sequence length="67" mass="7291">MRPSDACAATSAVFPLALRARGVSELGHDRDPPNAMYAGFSKRPLAADSGQSRQGRIFSRPFGEVWR</sequence>
<evidence type="ECO:0000256" key="1">
    <source>
        <dbReference type="SAM" id="MobiDB-lite"/>
    </source>
</evidence>
<gene>
    <name evidence="2" type="ORF">APLA_LOCUS4257</name>
</gene>
<name>A0A8S0ZD31_ARCPL</name>
<dbReference type="AlphaFoldDB" id="A0A8S0ZD31"/>
<proteinExistence type="predicted"/>
<dbReference type="EMBL" id="CADEBC010000428">
    <property type="protein sequence ID" value="CAB3230564.1"/>
    <property type="molecule type" value="Genomic_DNA"/>
</dbReference>
<evidence type="ECO:0000313" key="2">
    <source>
        <dbReference type="EMBL" id="CAB3230564.1"/>
    </source>
</evidence>
<protein>
    <submittedName>
        <fullName evidence="2">Uncharacterized protein</fullName>
    </submittedName>
</protein>
<dbReference type="Proteomes" id="UP000494106">
    <property type="component" value="Unassembled WGS sequence"/>
</dbReference>
<feature type="region of interest" description="Disordered" evidence="1">
    <location>
        <begin position="43"/>
        <end position="67"/>
    </location>
</feature>
<accession>A0A8S0ZD31</accession>
<evidence type="ECO:0000313" key="3">
    <source>
        <dbReference type="Proteomes" id="UP000494106"/>
    </source>
</evidence>
<reference evidence="2 3" key="1">
    <citation type="submission" date="2020-04" db="EMBL/GenBank/DDBJ databases">
        <authorList>
            <person name="Wallbank WR R."/>
            <person name="Pardo Diaz C."/>
            <person name="Kozak K."/>
            <person name="Martin S."/>
            <person name="Jiggins C."/>
            <person name="Moest M."/>
            <person name="Warren A I."/>
            <person name="Byers J.R.P. K."/>
            <person name="Montejo-Kovacevich G."/>
            <person name="Yen C E."/>
        </authorList>
    </citation>
    <scope>NUCLEOTIDE SEQUENCE [LARGE SCALE GENOMIC DNA]</scope>
</reference>
<comment type="caution">
    <text evidence="2">The sequence shown here is derived from an EMBL/GenBank/DDBJ whole genome shotgun (WGS) entry which is preliminary data.</text>
</comment>
<keyword evidence="3" id="KW-1185">Reference proteome</keyword>